<dbReference type="CDD" id="cd21044">
    <property type="entry name" value="Rab11BD_RAB3IP_like"/>
    <property type="match status" value="1"/>
</dbReference>
<comment type="similarity">
    <text evidence="2">Belongs to the SEC2 family.</text>
</comment>
<dbReference type="STRING" id="51028.A0A0N4VL97"/>
<sequence length="286" mass="32769">MDTEVHELTEKLFQEAYKMVNDAEERREKAEKLLAESRMKLDVLTAEVEALKIIVKAPSVHIARGGVATRIFGSKFGIFSSSKKNKRVDIYVPAEKKSLSWPASTKDSTVSHNEEMKQQENVFEVDPIYYREFAEWHESGAVLDEKSPFWKRIVTEEIEPCLNFENVETKNKIISAVKCNALELEPVIEQKPSLKACALSNVFCVCPYRLRVAGGEEWMYVSLLSRNRITAVCDFFTYIRYVNQGIVKSGLHDLYREVINLRKNMALARLGLGFVPKLADCRHDVR</sequence>
<dbReference type="Pfam" id="PF25555">
    <property type="entry name" value="RAB3A-like_C"/>
    <property type="match status" value="1"/>
</dbReference>
<dbReference type="AlphaFoldDB" id="A0A0N4VL97"/>
<protein>
    <submittedName>
        <fullName evidence="6">Sec2p domain-containing protein</fullName>
    </submittedName>
</protein>
<evidence type="ECO:0000256" key="3">
    <source>
        <dbReference type="SAM" id="Coils"/>
    </source>
</evidence>
<evidence type="ECO:0000256" key="1">
    <source>
        <dbReference type="ARBA" id="ARBA00023054"/>
    </source>
</evidence>
<dbReference type="EMBL" id="UXUI01011371">
    <property type="protein sequence ID" value="VDD96192.1"/>
    <property type="molecule type" value="Genomic_DNA"/>
</dbReference>
<name>A0A0N4VL97_ENTVE</name>
<dbReference type="PANTHER" id="PTHR14430">
    <property type="entry name" value="RABIN3-RELATED"/>
    <property type="match status" value="1"/>
</dbReference>
<evidence type="ECO:0000313" key="4">
    <source>
        <dbReference type="EMBL" id="VDD96192.1"/>
    </source>
</evidence>
<keyword evidence="5" id="KW-1185">Reference proteome</keyword>
<proteinExistence type="inferred from homology"/>
<evidence type="ECO:0000313" key="6">
    <source>
        <dbReference type="WBParaSite" id="EVEC_0001165701-mRNA-1"/>
    </source>
</evidence>
<evidence type="ECO:0000256" key="2">
    <source>
        <dbReference type="ARBA" id="ARBA00025794"/>
    </source>
</evidence>
<dbReference type="SUPFAM" id="SSF144284">
    <property type="entry name" value="Sec2 N-terminal region"/>
    <property type="match status" value="1"/>
</dbReference>
<dbReference type="GO" id="GO:0006887">
    <property type="term" value="P:exocytosis"/>
    <property type="evidence" value="ECO:0007669"/>
    <property type="project" value="TreeGrafter"/>
</dbReference>
<dbReference type="OrthoDB" id="5560525at2759"/>
<dbReference type="PANTHER" id="PTHR14430:SF0">
    <property type="entry name" value="SEC2P DOMAIN-CONTAINING PROTEIN"/>
    <property type="match status" value="1"/>
</dbReference>
<dbReference type="WBParaSite" id="EVEC_0001165701-mRNA-1">
    <property type="protein sequence ID" value="EVEC_0001165701-mRNA-1"/>
    <property type="gene ID" value="EVEC_0001165701"/>
</dbReference>
<accession>A0A0N4VL97</accession>
<feature type="coiled-coil region" evidence="3">
    <location>
        <begin position="13"/>
        <end position="47"/>
    </location>
</feature>
<keyword evidence="1 3" id="KW-0175">Coiled coil</keyword>
<dbReference type="Proteomes" id="UP000274131">
    <property type="component" value="Unassembled WGS sequence"/>
</dbReference>
<evidence type="ECO:0000313" key="5">
    <source>
        <dbReference type="Proteomes" id="UP000274131"/>
    </source>
</evidence>
<dbReference type="Gene3D" id="1.20.5.4880">
    <property type="match status" value="1"/>
</dbReference>
<gene>
    <name evidence="4" type="ORF">EVEC_LOCUS10943</name>
</gene>
<reference evidence="6" key="1">
    <citation type="submission" date="2017-02" db="UniProtKB">
        <authorList>
            <consortium name="WormBaseParasite"/>
        </authorList>
    </citation>
    <scope>IDENTIFICATION</scope>
</reference>
<dbReference type="InterPro" id="IPR040351">
    <property type="entry name" value="RAB3IL/RAB3IP/Sec2"/>
</dbReference>
<reference evidence="4 5" key="2">
    <citation type="submission" date="2018-10" db="EMBL/GenBank/DDBJ databases">
        <authorList>
            <consortium name="Pathogen Informatics"/>
        </authorList>
    </citation>
    <scope>NUCLEOTIDE SEQUENCE [LARGE SCALE GENOMIC DNA]</scope>
</reference>
<dbReference type="GO" id="GO:0005085">
    <property type="term" value="F:guanyl-nucleotide exchange factor activity"/>
    <property type="evidence" value="ECO:0007669"/>
    <property type="project" value="InterPro"/>
</dbReference>
<dbReference type="GO" id="GO:0070319">
    <property type="term" value="C:Golgi to plasma membrane transport vesicle"/>
    <property type="evidence" value="ECO:0007669"/>
    <property type="project" value="TreeGrafter"/>
</dbReference>
<organism evidence="6">
    <name type="scientific">Enterobius vermicularis</name>
    <name type="common">Human pinworm</name>
    <dbReference type="NCBI Taxonomy" id="51028"/>
    <lineage>
        <taxon>Eukaryota</taxon>
        <taxon>Metazoa</taxon>
        <taxon>Ecdysozoa</taxon>
        <taxon>Nematoda</taxon>
        <taxon>Chromadorea</taxon>
        <taxon>Rhabditida</taxon>
        <taxon>Spirurina</taxon>
        <taxon>Oxyuridomorpha</taxon>
        <taxon>Oxyuroidea</taxon>
        <taxon>Oxyuridae</taxon>
        <taxon>Enterobius</taxon>
    </lineage>
</organism>